<comment type="similarity">
    <text evidence="1">Belongs to the class IV-like SAM-binding methyltransferase superfamily. RNA methyltransferase TrmH family.</text>
</comment>
<evidence type="ECO:0000256" key="1">
    <source>
        <dbReference type="ARBA" id="ARBA00007228"/>
    </source>
</evidence>
<comment type="caution">
    <text evidence="5">The sequence shown here is derived from an EMBL/GenBank/DDBJ whole genome shotgun (WGS) entry which is preliminary data.</text>
</comment>
<accession>A0ABW0YMQ7</accession>
<dbReference type="Pfam" id="PF00588">
    <property type="entry name" value="SpoU_methylase"/>
    <property type="match status" value="1"/>
</dbReference>
<dbReference type="InterPro" id="IPR051259">
    <property type="entry name" value="rRNA_Methyltransferase"/>
</dbReference>
<reference evidence="6" key="1">
    <citation type="journal article" date="2019" name="Int. J. Syst. Evol. Microbiol.">
        <title>The Global Catalogue of Microorganisms (GCM) 10K type strain sequencing project: providing services to taxonomists for standard genome sequencing and annotation.</title>
        <authorList>
            <consortium name="The Broad Institute Genomics Platform"/>
            <consortium name="The Broad Institute Genome Sequencing Center for Infectious Disease"/>
            <person name="Wu L."/>
            <person name="Ma J."/>
        </authorList>
    </citation>
    <scope>NUCLEOTIDE SEQUENCE [LARGE SCALE GENOMIC DNA]</scope>
    <source>
        <strain evidence="6">CECT 7184</strain>
    </source>
</reference>
<protein>
    <submittedName>
        <fullName evidence="5">TrmH family RNA methyltransferase</fullName>
    </submittedName>
</protein>
<dbReference type="InterPro" id="IPR013123">
    <property type="entry name" value="SpoU_subst-bd"/>
</dbReference>
<dbReference type="Gene3D" id="3.40.1280.10">
    <property type="match status" value="1"/>
</dbReference>
<proteinExistence type="inferred from homology"/>
<dbReference type="PANTHER" id="PTHR43191:SF2">
    <property type="entry name" value="RRNA METHYLTRANSFERASE 3, MITOCHONDRIAL"/>
    <property type="match status" value="1"/>
</dbReference>
<dbReference type="RefSeq" id="WP_385939951.1">
    <property type="nucleotide sequence ID" value="NZ_JBHSOZ010000003.1"/>
</dbReference>
<dbReference type="Gene3D" id="3.30.1330.30">
    <property type="match status" value="1"/>
</dbReference>
<evidence type="ECO:0000313" key="6">
    <source>
        <dbReference type="Proteomes" id="UP001596142"/>
    </source>
</evidence>
<dbReference type="PANTHER" id="PTHR43191">
    <property type="entry name" value="RRNA METHYLTRANSFERASE 3"/>
    <property type="match status" value="1"/>
</dbReference>
<dbReference type="GO" id="GO:0008168">
    <property type="term" value="F:methyltransferase activity"/>
    <property type="evidence" value="ECO:0007669"/>
    <property type="project" value="UniProtKB-KW"/>
</dbReference>
<keyword evidence="3" id="KW-0808">Transferase</keyword>
<feature type="domain" description="RNA 2-O ribose methyltransferase substrate binding" evidence="4">
    <location>
        <begin position="31"/>
        <end position="100"/>
    </location>
</feature>
<evidence type="ECO:0000256" key="2">
    <source>
        <dbReference type="ARBA" id="ARBA00022603"/>
    </source>
</evidence>
<organism evidence="5 6">
    <name type="scientific">Thalassorhabdus alkalitolerans</name>
    <dbReference type="NCBI Taxonomy" id="2282697"/>
    <lineage>
        <taxon>Bacteria</taxon>
        <taxon>Bacillati</taxon>
        <taxon>Bacillota</taxon>
        <taxon>Bacilli</taxon>
        <taxon>Bacillales</taxon>
        <taxon>Bacillaceae</taxon>
        <taxon>Thalassorhabdus</taxon>
    </lineage>
</organism>
<dbReference type="SMART" id="SM00967">
    <property type="entry name" value="SpoU_sub_bind"/>
    <property type="match status" value="1"/>
</dbReference>
<dbReference type="CDD" id="cd18095">
    <property type="entry name" value="SpoU-like_rRNA-MTase"/>
    <property type="match status" value="1"/>
</dbReference>
<evidence type="ECO:0000256" key="3">
    <source>
        <dbReference type="ARBA" id="ARBA00022679"/>
    </source>
</evidence>
<dbReference type="GO" id="GO:0032259">
    <property type="term" value="P:methylation"/>
    <property type="evidence" value="ECO:0007669"/>
    <property type="project" value="UniProtKB-KW"/>
</dbReference>
<dbReference type="EMBL" id="JBHSOZ010000003">
    <property type="protein sequence ID" value="MFC5712727.1"/>
    <property type="molecule type" value="Genomic_DNA"/>
</dbReference>
<dbReference type="InterPro" id="IPR053888">
    <property type="entry name" value="MRM3-like_sub_bind"/>
</dbReference>
<dbReference type="Proteomes" id="UP001596142">
    <property type="component" value="Unassembled WGS sequence"/>
</dbReference>
<name>A0ABW0YMQ7_9BACI</name>
<keyword evidence="2 5" id="KW-0489">Methyltransferase</keyword>
<evidence type="ECO:0000313" key="5">
    <source>
        <dbReference type="EMBL" id="MFC5712727.1"/>
    </source>
</evidence>
<dbReference type="Pfam" id="PF22435">
    <property type="entry name" value="MRM3-like_sub_bind"/>
    <property type="match status" value="1"/>
</dbReference>
<dbReference type="InterPro" id="IPR029064">
    <property type="entry name" value="Ribosomal_eL30-like_sf"/>
</dbReference>
<gene>
    <name evidence="5" type="ORF">ACFPU1_08030</name>
</gene>
<dbReference type="SUPFAM" id="SSF75217">
    <property type="entry name" value="alpha/beta knot"/>
    <property type="match status" value="1"/>
</dbReference>
<dbReference type="InterPro" id="IPR001537">
    <property type="entry name" value="SpoU_MeTrfase"/>
</dbReference>
<dbReference type="InterPro" id="IPR029028">
    <property type="entry name" value="Alpha/beta_knot_MTases"/>
</dbReference>
<keyword evidence="6" id="KW-1185">Reference proteome</keyword>
<evidence type="ECO:0000259" key="4">
    <source>
        <dbReference type="SMART" id="SM00967"/>
    </source>
</evidence>
<sequence length="251" mass="27686">MKRIESAKNPKIKHIKRLHKRKQREKDNQFFIEGPHLVEEALHYEAAVQEVFLEEEFSVPSSWDFKDIPVTFVPEAVMKEMSATETPQGVAAVCNMTAVSNLTLEQGRYLFIDGIQDPGNLGTIIRTADAAGLTAVILGEGTVDLYNDKVLRSTQGSVFHLPIVRGDLEDWVEKCKKKNIPVFGTGIEMGTTHTAIEPQETFALLIGNEGSGVSEFLLAKSDQNLYIPIHGKAESLNAAVAAGILLYHLRG</sequence>
<dbReference type="SUPFAM" id="SSF55315">
    <property type="entry name" value="L30e-like"/>
    <property type="match status" value="1"/>
</dbReference>
<dbReference type="InterPro" id="IPR029026">
    <property type="entry name" value="tRNA_m1G_MTases_N"/>
</dbReference>